<protein>
    <submittedName>
        <fullName evidence="5">HTH-type transcriptional regulator ArgR</fullName>
    </submittedName>
</protein>
<keyword evidence="2" id="KW-0804">Transcription</keyword>
<name>A0A2R4MA42_9HYPH</name>
<dbReference type="Pfam" id="PF01965">
    <property type="entry name" value="DJ-1_PfpI"/>
    <property type="match status" value="1"/>
</dbReference>
<dbReference type="Gene3D" id="1.10.10.60">
    <property type="entry name" value="Homeodomain-like"/>
    <property type="match status" value="2"/>
</dbReference>
<evidence type="ECO:0000313" key="5">
    <source>
        <dbReference type="EMBL" id="AVX02901.1"/>
    </source>
</evidence>
<dbReference type="GO" id="GO:0003700">
    <property type="term" value="F:DNA-binding transcription factor activity"/>
    <property type="evidence" value="ECO:0007669"/>
    <property type="project" value="InterPro"/>
</dbReference>
<dbReference type="STRING" id="1122213.GCA_000423365_03066"/>
<dbReference type="InterPro" id="IPR009057">
    <property type="entry name" value="Homeodomain-like_sf"/>
</dbReference>
<dbReference type="GO" id="GO:0043565">
    <property type="term" value="F:sequence-specific DNA binding"/>
    <property type="evidence" value="ECO:0007669"/>
    <property type="project" value="InterPro"/>
</dbReference>
<dbReference type="AlphaFoldDB" id="A0A2R4MA42"/>
<dbReference type="InterPro" id="IPR002818">
    <property type="entry name" value="DJ-1/PfpI"/>
</dbReference>
<keyword evidence="6" id="KW-1185">Reference proteome</keyword>
<keyword evidence="1" id="KW-0805">Transcription regulation</keyword>
<dbReference type="Gene3D" id="3.40.50.880">
    <property type="match status" value="1"/>
</dbReference>
<dbReference type="EMBL" id="CP021330">
    <property type="protein sequence ID" value="AVX02901.1"/>
    <property type="molecule type" value="Genomic_DNA"/>
</dbReference>
<dbReference type="PROSITE" id="PS01124">
    <property type="entry name" value="HTH_ARAC_FAMILY_2"/>
    <property type="match status" value="1"/>
</dbReference>
<dbReference type="PANTHER" id="PTHR43130:SF3">
    <property type="entry name" value="HTH-TYPE TRANSCRIPTIONAL REGULATOR RV1931C"/>
    <property type="match status" value="1"/>
</dbReference>
<dbReference type="SUPFAM" id="SSF52317">
    <property type="entry name" value="Class I glutamine amidotransferase-like"/>
    <property type="match status" value="1"/>
</dbReference>
<feature type="region of interest" description="Disordered" evidence="3">
    <location>
        <begin position="318"/>
        <end position="337"/>
    </location>
</feature>
<proteinExistence type="predicted"/>
<dbReference type="PANTHER" id="PTHR43130">
    <property type="entry name" value="ARAC-FAMILY TRANSCRIPTIONAL REGULATOR"/>
    <property type="match status" value="1"/>
</dbReference>
<dbReference type="CDD" id="cd03137">
    <property type="entry name" value="GATase1_AraC_1"/>
    <property type="match status" value="1"/>
</dbReference>
<dbReference type="Pfam" id="PF12833">
    <property type="entry name" value="HTH_18"/>
    <property type="match status" value="1"/>
</dbReference>
<evidence type="ECO:0000256" key="2">
    <source>
        <dbReference type="ARBA" id="ARBA00023163"/>
    </source>
</evidence>
<dbReference type="RefSeq" id="WP_162889090.1">
    <property type="nucleotide sequence ID" value="NZ_CP021330.1"/>
</dbReference>
<gene>
    <name evidence="5" type="ORF">MXMO3_00354</name>
</gene>
<dbReference type="Proteomes" id="UP000258927">
    <property type="component" value="Chromosome"/>
</dbReference>
<dbReference type="KEGG" id="mmyr:MXMO3_00354"/>
<dbReference type="InterPro" id="IPR029062">
    <property type="entry name" value="Class_I_gatase-like"/>
</dbReference>
<evidence type="ECO:0000313" key="6">
    <source>
        <dbReference type="Proteomes" id="UP000258927"/>
    </source>
</evidence>
<accession>A0A2R4MA42</accession>
<dbReference type="InterPro" id="IPR018060">
    <property type="entry name" value="HTH_AraC"/>
</dbReference>
<dbReference type="InterPro" id="IPR052158">
    <property type="entry name" value="INH-QAR"/>
</dbReference>
<sequence length="337" mass="37580">MDRGPAPIPIKTYFALGPNALMLDIAGPCEVLRGANMVQNQWRYEVQFVSATPNAPTSLGYALENVAPLPEHIEPDAMVVVCGNASEMPGFANMPANQDTRSADAQLEAWLRRTIASSHQLVTVCSGALHAARAGLFDGKHCTTHHKCLDELRAISPKIKVEENRLYVEDGHRFSSAGITSGIDLMLHIVGKRLGLAAAAQIAQHMVVFNRRSGNEPQLSPFLQGRSHLHPTIHRIQDQVTTNPTEDWTVERLANEAHMSTRHFSRLFNKETGVTVPDYINGLRIAMAENMLKAQHVSIENLVDRLGYNSTRQFHRAWKQRHGKSPRQWQREQVVEA</sequence>
<dbReference type="SMART" id="SM00342">
    <property type="entry name" value="HTH_ARAC"/>
    <property type="match status" value="1"/>
</dbReference>
<dbReference type="SUPFAM" id="SSF46689">
    <property type="entry name" value="Homeodomain-like"/>
    <property type="match status" value="2"/>
</dbReference>
<evidence type="ECO:0000256" key="3">
    <source>
        <dbReference type="SAM" id="MobiDB-lite"/>
    </source>
</evidence>
<organism evidence="5 6">
    <name type="scientific">Maritalea myrionectae</name>
    <dbReference type="NCBI Taxonomy" id="454601"/>
    <lineage>
        <taxon>Bacteria</taxon>
        <taxon>Pseudomonadati</taxon>
        <taxon>Pseudomonadota</taxon>
        <taxon>Alphaproteobacteria</taxon>
        <taxon>Hyphomicrobiales</taxon>
        <taxon>Devosiaceae</taxon>
        <taxon>Maritalea</taxon>
    </lineage>
</organism>
<feature type="domain" description="HTH araC/xylS-type" evidence="4">
    <location>
        <begin position="234"/>
        <end position="332"/>
    </location>
</feature>
<evidence type="ECO:0000256" key="1">
    <source>
        <dbReference type="ARBA" id="ARBA00023015"/>
    </source>
</evidence>
<reference evidence="5 6" key="1">
    <citation type="submission" date="2017-05" db="EMBL/GenBank/DDBJ databases">
        <title>Genome Analysis of Maritalea myrionectae HL2708#5.</title>
        <authorList>
            <consortium name="Cotde Inc.-PKNU"/>
            <person name="Jang D."/>
            <person name="Oh H.-M."/>
        </authorList>
    </citation>
    <scope>NUCLEOTIDE SEQUENCE [LARGE SCALE GENOMIC DNA]</scope>
    <source>
        <strain evidence="5 6">HL2708#5</strain>
    </source>
</reference>
<evidence type="ECO:0000259" key="4">
    <source>
        <dbReference type="PROSITE" id="PS01124"/>
    </source>
</evidence>